<dbReference type="PROSITE" id="PS50097">
    <property type="entry name" value="BTB"/>
    <property type="match status" value="1"/>
</dbReference>
<dbReference type="InterPro" id="IPR050613">
    <property type="entry name" value="Sec_Metabolite_Reg"/>
</dbReference>
<dbReference type="OrthoDB" id="2269373at2759"/>
<sequence>MSSLFPIASSGSTPDSAESSAPAVQKSFSCVLCAQRKVKCDRLPGGCSNCSKARVTCIYKAPPPPRRRKKGVREVDLQTRLRVYEDALRELGIDPEQLIKQELSTPPSQNNPRDANGTLKPNLSGVPPTAKPEKNPGFLVSGEGRSRYLENGLWTSIHTEFRDSKVLLDESSDEEGRIGQRIGLHRDPAVLGLPPFETEIRRRMWWIVSMVEGFSEKLAGIGGHVYRGDVKLPSNLNDSDIFPGMKEPPKEREGPTEMMHFLIRCQVGEWLKRSADTLSGGFDGIWGSLHSRGASLAARDRAINDLENIIEKKYLRYCDESSPIHFLSSFLGKSVIYMLRFIAHHPIDDSEIQQSEKDMLFSIARQVTYYQNVAYTTKEMHRFLWHINLHFQWKAFIYLISELCSRTLGPEVEDAWKQVQTVYDFHPTFATQATKRALPIAVGNLTLKAWDAHTAAGGMPTEGEPCFIKLLRARGAKTKSSDSTSARSAITPLASMPHEISKSSGEDHPADLPHQWDPYVDFQPNSDLAANLNFPLGNANAANLDPEQMNWTSWDSLLADFELGDCYSSTAGLEAPKFASRLLASGDYSDLTVTCGSDTYNVHKVIVCPQSSFFAGAVRFSAGKVSILALRKKEAEDGKINLPEDEPAIVKLLMRYLYEADYEPCWDGSSRTTSPSGFKTKRVKRITRQNQCPYKLDWNRDCDDFNCDTCTEHEPTQPAANPLLIHSKMYEIADKYDVAGLKDLVKEKFDCACQSLWYSPEFPVAAHHAFSTTPEKDKGLRDIISKTLASHMELIDEPAIESLLTEFNGFAFGLLKLRRRRGYH</sequence>
<name>A0A2T2P5C5_CORCC</name>
<dbReference type="PROSITE" id="PS00463">
    <property type="entry name" value="ZN2_CY6_FUNGAL_1"/>
    <property type="match status" value="1"/>
</dbReference>
<dbReference type="InterPro" id="IPR000210">
    <property type="entry name" value="BTB/POZ_dom"/>
</dbReference>
<keyword evidence="2" id="KW-0539">Nucleus</keyword>
<feature type="compositionally biased region" description="Polar residues" evidence="3">
    <location>
        <begin position="103"/>
        <end position="113"/>
    </location>
</feature>
<dbReference type="InterPro" id="IPR036864">
    <property type="entry name" value="Zn2-C6_fun-type_DNA-bd_sf"/>
</dbReference>
<proteinExistence type="predicted"/>
<evidence type="ECO:0000259" key="4">
    <source>
        <dbReference type="PROSITE" id="PS50048"/>
    </source>
</evidence>
<evidence type="ECO:0000313" key="6">
    <source>
        <dbReference type="EMBL" id="PSN72528.1"/>
    </source>
</evidence>
<dbReference type="Pfam" id="PF00651">
    <property type="entry name" value="BTB"/>
    <property type="match status" value="1"/>
</dbReference>
<evidence type="ECO:0000313" key="7">
    <source>
        <dbReference type="Proteomes" id="UP000240883"/>
    </source>
</evidence>
<dbReference type="EMBL" id="KZ678130">
    <property type="protein sequence ID" value="PSN72528.1"/>
    <property type="molecule type" value="Genomic_DNA"/>
</dbReference>
<dbReference type="GO" id="GO:0005634">
    <property type="term" value="C:nucleus"/>
    <property type="evidence" value="ECO:0007669"/>
    <property type="project" value="UniProtKB-SubCell"/>
</dbReference>
<dbReference type="SUPFAM" id="SSF57701">
    <property type="entry name" value="Zn2/Cys6 DNA-binding domain"/>
    <property type="match status" value="1"/>
</dbReference>
<dbReference type="InterPro" id="IPR011333">
    <property type="entry name" value="SKP1/BTB/POZ_sf"/>
</dbReference>
<evidence type="ECO:0000256" key="2">
    <source>
        <dbReference type="ARBA" id="ARBA00023242"/>
    </source>
</evidence>
<organism evidence="6 7">
    <name type="scientific">Corynespora cassiicola Philippines</name>
    <dbReference type="NCBI Taxonomy" id="1448308"/>
    <lineage>
        <taxon>Eukaryota</taxon>
        <taxon>Fungi</taxon>
        <taxon>Dikarya</taxon>
        <taxon>Ascomycota</taxon>
        <taxon>Pezizomycotina</taxon>
        <taxon>Dothideomycetes</taxon>
        <taxon>Pleosporomycetidae</taxon>
        <taxon>Pleosporales</taxon>
        <taxon>Corynesporascaceae</taxon>
        <taxon>Corynespora</taxon>
    </lineage>
</organism>
<dbReference type="InterPro" id="IPR001138">
    <property type="entry name" value="Zn2Cys6_DnaBD"/>
</dbReference>
<dbReference type="Gene3D" id="3.30.710.10">
    <property type="entry name" value="Potassium Channel Kv1.1, Chain A"/>
    <property type="match status" value="1"/>
</dbReference>
<dbReference type="Gene3D" id="4.10.240.10">
    <property type="entry name" value="Zn(2)-C6 fungal-type DNA-binding domain"/>
    <property type="match status" value="1"/>
</dbReference>
<evidence type="ECO:0008006" key="8">
    <source>
        <dbReference type="Google" id="ProtNLM"/>
    </source>
</evidence>
<accession>A0A2T2P5C5</accession>
<feature type="domain" description="BTB" evidence="5">
    <location>
        <begin position="589"/>
        <end position="663"/>
    </location>
</feature>
<reference evidence="6 7" key="1">
    <citation type="journal article" date="2018" name="Front. Microbiol.">
        <title>Genome-Wide Analysis of Corynespora cassiicola Leaf Fall Disease Putative Effectors.</title>
        <authorList>
            <person name="Lopez D."/>
            <person name="Ribeiro S."/>
            <person name="Label P."/>
            <person name="Fumanal B."/>
            <person name="Venisse J.S."/>
            <person name="Kohler A."/>
            <person name="de Oliveira R.R."/>
            <person name="Labutti K."/>
            <person name="Lipzen A."/>
            <person name="Lail K."/>
            <person name="Bauer D."/>
            <person name="Ohm R.A."/>
            <person name="Barry K.W."/>
            <person name="Spatafora J."/>
            <person name="Grigoriev I.V."/>
            <person name="Martin F.M."/>
            <person name="Pujade-Renaud V."/>
        </authorList>
    </citation>
    <scope>NUCLEOTIDE SEQUENCE [LARGE SCALE GENOMIC DNA]</scope>
    <source>
        <strain evidence="6 7">Philippines</strain>
    </source>
</reference>
<dbReference type="PANTHER" id="PTHR31001:SF85">
    <property type="entry name" value="ZN(II)2CYS6 TRANSCRIPTION FACTOR (EUROFUNG)"/>
    <property type="match status" value="1"/>
</dbReference>
<evidence type="ECO:0000259" key="5">
    <source>
        <dbReference type="PROSITE" id="PS50097"/>
    </source>
</evidence>
<dbReference type="GO" id="GO:0008270">
    <property type="term" value="F:zinc ion binding"/>
    <property type="evidence" value="ECO:0007669"/>
    <property type="project" value="InterPro"/>
</dbReference>
<dbReference type="PANTHER" id="PTHR31001">
    <property type="entry name" value="UNCHARACTERIZED TRANSCRIPTIONAL REGULATORY PROTEIN"/>
    <property type="match status" value="1"/>
</dbReference>
<keyword evidence="7" id="KW-1185">Reference proteome</keyword>
<dbReference type="CDD" id="cd00067">
    <property type="entry name" value="GAL4"/>
    <property type="match status" value="1"/>
</dbReference>
<dbReference type="SUPFAM" id="SSF54695">
    <property type="entry name" value="POZ domain"/>
    <property type="match status" value="1"/>
</dbReference>
<dbReference type="GO" id="GO:0000981">
    <property type="term" value="F:DNA-binding transcription factor activity, RNA polymerase II-specific"/>
    <property type="evidence" value="ECO:0007669"/>
    <property type="project" value="InterPro"/>
</dbReference>
<comment type="subcellular location">
    <subcellularLocation>
        <location evidence="1">Nucleus</location>
    </subcellularLocation>
</comment>
<dbReference type="SMART" id="SM00066">
    <property type="entry name" value="GAL4"/>
    <property type="match status" value="1"/>
</dbReference>
<protein>
    <recommendedName>
        <fullName evidence="8">Zn(2)-C6 fungal-type domain-containing protein</fullName>
    </recommendedName>
</protein>
<evidence type="ECO:0000256" key="3">
    <source>
        <dbReference type="SAM" id="MobiDB-lite"/>
    </source>
</evidence>
<feature type="compositionally biased region" description="Polar residues" evidence="3">
    <location>
        <begin position="1"/>
        <end position="19"/>
    </location>
</feature>
<dbReference type="STRING" id="1448308.A0A2T2P5C5"/>
<dbReference type="Proteomes" id="UP000240883">
    <property type="component" value="Unassembled WGS sequence"/>
</dbReference>
<evidence type="ECO:0000256" key="1">
    <source>
        <dbReference type="ARBA" id="ARBA00004123"/>
    </source>
</evidence>
<dbReference type="CDD" id="cd18186">
    <property type="entry name" value="BTB_POZ_ZBTB_KLHL-like"/>
    <property type="match status" value="1"/>
</dbReference>
<dbReference type="Pfam" id="PF00172">
    <property type="entry name" value="Zn_clus"/>
    <property type="match status" value="1"/>
</dbReference>
<dbReference type="PROSITE" id="PS50048">
    <property type="entry name" value="ZN2_CY6_FUNGAL_2"/>
    <property type="match status" value="1"/>
</dbReference>
<dbReference type="AlphaFoldDB" id="A0A2T2P5C5"/>
<dbReference type="CDD" id="cd12148">
    <property type="entry name" value="fungal_TF_MHR"/>
    <property type="match status" value="1"/>
</dbReference>
<gene>
    <name evidence="6" type="ORF">BS50DRAFT_545130</name>
</gene>
<feature type="region of interest" description="Disordered" evidence="3">
    <location>
        <begin position="103"/>
        <end position="142"/>
    </location>
</feature>
<feature type="region of interest" description="Disordered" evidence="3">
    <location>
        <begin position="1"/>
        <end position="20"/>
    </location>
</feature>
<feature type="domain" description="Zn(2)-C6 fungal-type" evidence="4">
    <location>
        <begin position="29"/>
        <end position="59"/>
    </location>
</feature>